<dbReference type="NCBIfam" id="TIGR01484">
    <property type="entry name" value="HAD-SF-IIB"/>
    <property type="match status" value="1"/>
</dbReference>
<comment type="function">
    <text evidence="4">Removes the phosphate from trehalose 6-phosphate to produce free trehalose.</text>
</comment>
<keyword evidence="4" id="KW-0479">Metal-binding</keyword>
<name>A0ABT8SPD8_9CAUL</name>
<keyword evidence="4" id="KW-0460">Magnesium</keyword>
<dbReference type="InterPro" id="IPR036412">
    <property type="entry name" value="HAD-like_sf"/>
</dbReference>
<dbReference type="Gene3D" id="3.40.50.1000">
    <property type="entry name" value="HAD superfamily/HAD-like"/>
    <property type="match status" value="1"/>
</dbReference>
<organism evidence="5 6">
    <name type="scientific">Peiella sedimenti</name>
    <dbReference type="NCBI Taxonomy" id="3061083"/>
    <lineage>
        <taxon>Bacteria</taxon>
        <taxon>Pseudomonadati</taxon>
        <taxon>Pseudomonadota</taxon>
        <taxon>Alphaproteobacteria</taxon>
        <taxon>Caulobacterales</taxon>
        <taxon>Caulobacteraceae</taxon>
        <taxon>Peiella</taxon>
    </lineage>
</organism>
<comment type="pathway">
    <text evidence="1 4">Glycan biosynthesis; trehalose biosynthesis.</text>
</comment>
<protein>
    <recommendedName>
        <fullName evidence="4">Trehalose 6-phosphate phosphatase</fullName>
        <ecNumber evidence="4">3.1.3.12</ecNumber>
    </recommendedName>
</protein>
<accession>A0ABT8SPD8</accession>
<dbReference type="InterPro" id="IPR006379">
    <property type="entry name" value="HAD-SF_hydro_IIB"/>
</dbReference>
<dbReference type="Proteomes" id="UP001169063">
    <property type="component" value="Unassembled WGS sequence"/>
</dbReference>
<evidence type="ECO:0000256" key="3">
    <source>
        <dbReference type="ARBA" id="ARBA00022801"/>
    </source>
</evidence>
<dbReference type="RefSeq" id="WP_302109892.1">
    <property type="nucleotide sequence ID" value="NZ_JAUKTR010000003.1"/>
</dbReference>
<comment type="caution">
    <text evidence="5">The sequence shown here is derived from an EMBL/GenBank/DDBJ whole genome shotgun (WGS) entry which is preliminary data.</text>
</comment>
<dbReference type="InterPro" id="IPR044651">
    <property type="entry name" value="OTSB-like"/>
</dbReference>
<comment type="catalytic activity">
    <reaction evidence="4">
        <text>alpha,alpha-trehalose 6-phosphate + H2O = alpha,alpha-trehalose + phosphate</text>
        <dbReference type="Rhea" id="RHEA:23420"/>
        <dbReference type="ChEBI" id="CHEBI:15377"/>
        <dbReference type="ChEBI" id="CHEBI:16551"/>
        <dbReference type="ChEBI" id="CHEBI:43474"/>
        <dbReference type="ChEBI" id="CHEBI:58429"/>
        <dbReference type="EC" id="3.1.3.12"/>
    </reaction>
</comment>
<dbReference type="Gene3D" id="3.30.70.1020">
    <property type="entry name" value="Trehalose-6-phosphate phosphatase related protein, domain 2"/>
    <property type="match status" value="1"/>
</dbReference>
<evidence type="ECO:0000313" key="6">
    <source>
        <dbReference type="Proteomes" id="UP001169063"/>
    </source>
</evidence>
<dbReference type="InterPro" id="IPR003337">
    <property type="entry name" value="Trehalose_PPase"/>
</dbReference>
<evidence type="ECO:0000313" key="5">
    <source>
        <dbReference type="EMBL" id="MDO1559463.1"/>
    </source>
</evidence>
<evidence type="ECO:0000256" key="4">
    <source>
        <dbReference type="RuleBase" id="RU361117"/>
    </source>
</evidence>
<evidence type="ECO:0000256" key="1">
    <source>
        <dbReference type="ARBA" id="ARBA00005199"/>
    </source>
</evidence>
<proteinExistence type="inferred from homology"/>
<dbReference type="EC" id="3.1.3.12" evidence="4"/>
<dbReference type="InterPro" id="IPR023214">
    <property type="entry name" value="HAD_sf"/>
</dbReference>
<comment type="similarity">
    <text evidence="2 4">Belongs to the trehalose phosphatase family.</text>
</comment>
<evidence type="ECO:0000256" key="2">
    <source>
        <dbReference type="ARBA" id="ARBA00008770"/>
    </source>
</evidence>
<dbReference type="GO" id="GO:0004805">
    <property type="term" value="F:trehalose-phosphatase activity"/>
    <property type="evidence" value="ECO:0007669"/>
    <property type="project" value="UniProtKB-EC"/>
</dbReference>
<dbReference type="PANTHER" id="PTHR43768">
    <property type="entry name" value="TREHALOSE 6-PHOSPHATE PHOSPHATASE"/>
    <property type="match status" value="1"/>
</dbReference>
<comment type="cofactor">
    <cofactor evidence="4">
        <name>Mg(2+)</name>
        <dbReference type="ChEBI" id="CHEBI:18420"/>
    </cofactor>
</comment>
<sequence>MNQIRQNATSRAAERDAVPWPRPERLALFLDLDGTLAPIAPHPAAVGPTPDRTALLRRLHGHLQGRMAILSGRALSEIDRICGGVRLPAAGVHGLQRRDACEHVIETFPAPGLKPVTAVLEAYAALHPGVLVEVKPGALALHVRQAQARAEEAAAMAAELAKAYGLELQAGDQVFELKTPGANKGAALAAFMAEAPFEGGVPVMIGDDLTDEHAFEAAQRLGGFGVLVGDRQPSAARHGLADVDAVMTALAGLADRLERV</sequence>
<keyword evidence="6" id="KW-1185">Reference proteome</keyword>
<dbReference type="Pfam" id="PF02358">
    <property type="entry name" value="Trehalose_PPase"/>
    <property type="match status" value="1"/>
</dbReference>
<dbReference type="PANTHER" id="PTHR43768:SF3">
    <property type="entry name" value="TREHALOSE 6-PHOSPHATE PHOSPHATASE"/>
    <property type="match status" value="1"/>
</dbReference>
<dbReference type="EMBL" id="JAUKTR010000003">
    <property type="protein sequence ID" value="MDO1559463.1"/>
    <property type="molecule type" value="Genomic_DNA"/>
</dbReference>
<dbReference type="SUPFAM" id="SSF56784">
    <property type="entry name" value="HAD-like"/>
    <property type="match status" value="1"/>
</dbReference>
<gene>
    <name evidence="5" type="primary">otsB</name>
    <name evidence="5" type="ORF">Q0812_08485</name>
</gene>
<reference evidence="5" key="1">
    <citation type="submission" date="2023-07" db="EMBL/GenBank/DDBJ databases">
        <title>Brevundimonas soil sp. nov., isolated from the soil of chemical plant.</title>
        <authorList>
            <person name="Wu N."/>
        </authorList>
    </citation>
    <scope>NUCLEOTIDE SEQUENCE</scope>
    <source>
        <strain evidence="5">XZ-24</strain>
    </source>
</reference>
<keyword evidence="3 4" id="KW-0378">Hydrolase</keyword>
<dbReference type="NCBIfam" id="TIGR00685">
    <property type="entry name" value="T6PP"/>
    <property type="match status" value="1"/>
</dbReference>